<dbReference type="InterPro" id="IPR002994">
    <property type="entry name" value="Surf1/Shy1"/>
</dbReference>
<gene>
    <name evidence="7" type="ORF">ACFOEV_17490</name>
</gene>
<keyword evidence="8" id="KW-1185">Reference proteome</keyword>
<keyword evidence="5 6" id="KW-0472">Membrane</keyword>
<evidence type="ECO:0000256" key="2">
    <source>
        <dbReference type="ARBA" id="ARBA00007165"/>
    </source>
</evidence>
<evidence type="ECO:0000256" key="3">
    <source>
        <dbReference type="ARBA" id="ARBA00022692"/>
    </source>
</evidence>
<dbReference type="PROSITE" id="PS50895">
    <property type="entry name" value="SURF1"/>
    <property type="match status" value="1"/>
</dbReference>
<keyword evidence="6" id="KW-1003">Cell membrane</keyword>
<evidence type="ECO:0000313" key="7">
    <source>
        <dbReference type="EMBL" id="MFC3285396.1"/>
    </source>
</evidence>
<dbReference type="RefSeq" id="WP_386776165.1">
    <property type="nucleotide sequence ID" value="NZ_JBHRUG010000031.1"/>
</dbReference>
<evidence type="ECO:0000256" key="1">
    <source>
        <dbReference type="ARBA" id="ARBA00004370"/>
    </source>
</evidence>
<dbReference type="PANTHER" id="PTHR23427:SF2">
    <property type="entry name" value="SURFEIT LOCUS PROTEIN 1"/>
    <property type="match status" value="1"/>
</dbReference>
<comment type="subcellular location">
    <subcellularLocation>
        <location evidence="6">Cell membrane</location>
        <topology evidence="6">Multi-pass membrane protein</topology>
    </subcellularLocation>
    <subcellularLocation>
        <location evidence="1">Membrane</location>
    </subcellularLocation>
</comment>
<name>A0ABV7LTD0_9GAMM</name>
<protein>
    <recommendedName>
        <fullName evidence="6">SURF1-like protein</fullName>
    </recommendedName>
</protein>
<evidence type="ECO:0000313" key="8">
    <source>
        <dbReference type="Proteomes" id="UP001595579"/>
    </source>
</evidence>
<feature type="transmembrane region" description="Helical" evidence="6">
    <location>
        <begin position="16"/>
        <end position="36"/>
    </location>
</feature>
<dbReference type="Pfam" id="PF02104">
    <property type="entry name" value="SURF1"/>
    <property type="match status" value="1"/>
</dbReference>
<keyword evidence="4 6" id="KW-1133">Transmembrane helix</keyword>
<accession>A0ABV7LTD0</accession>
<evidence type="ECO:0000256" key="5">
    <source>
        <dbReference type="ARBA" id="ARBA00023136"/>
    </source>
</evidence>
<organism evidence="7 8">
    <name type="scientific">Litchfieldella rifensis</name>
    <dbReference type="NCBI Taxonomy" id="762643"/>
    <lineage>
        <taxon>Bacteria</taxon>
        <taxon>Pseudomonadati</taxon>
        <taxon>Pseudomonadota</taxon>
        <taxon>Gammaproteobacteria</taxon>
        <taxon>Oceanospirillales</taxon>
        <taxon>Halomonadaceae</taxon>
        <taxon>Litchfieldella</taxon>
    </lineage>
</organism>
<sequence>MISSSKRGHDVKRQSFWWLFWGLVVVLGVGLGTWQWERAGDKRAYLARLHEAPELQAPQNTPPEGARIVLSGEYLAEETYFLDNRVVDGRVGVAALTPLRGEDGRLWLIQRGYLPTGPTRDEPSVATPAGTVRLSGQWQPANDDALVFGDNQEGRRLQSIDLAAWSSLPDFAHDGWVHLEQGGGALKPWWQPNVMPPSRHLGYAVQWWGLAATALVVMLVGGRHLFYRDDRQERATGSSMQE</sequence>
<dbReference type="PANTHER" id="PTHR23427">
    <property type="entry name" value="SURFEIT LOCUS PROTEIN"/>
    <property type="match status" value="1"/>
</dbReference>
<keyword evidence="3 6" id="KW-0812">Transmembrane</keyword>
<dbReference type="Proteomes" id="UP001595579">
    <property type="component" value="Unassembled WGS sequence"/>
</dbReference>
<comment type="similarity">
    <text evidence="2 6">Belongs to the SURF1 family.</text>
</comment>
<dbReference type="InterPro" id="IPR045214">
    <property type="entry name" value="Surf1/Surf4"/>
</dbReference>
<dbReference type="CDD" id="cd06662">
    <property type="entry name" value="SURF1"/>
    <property type="match status" value="1"/>
</dbReference>
<feature type="transmembrane region" description="Helical" evidence="6">
    <location>
        <begin position="205"/>
        <end position="226"/>
    </location>
</feature>
<evidence type="ECO:0000256" key="6">
    <source>
        <dbReference type="RuleBase" id="RU363076"/>
    </source>
</evidence>
<evidence type="ECO:0000256" key="4">
    <source>
        <dbReference type="ARBA" id="ARBA00022989"/>
    </source>
</evidence>
<proteinExistence type="inferred from homology"/>
<dbReference type="EMBL" id="JBHRUG010000031">
    <property type="protein sequence ID" value="MFC3285396.1"/>
    <property type="molecule type" value="Genomic_DNA"/>
</dbReference>
<reference evidence="8" key="1">
    <citation type="journal article" date="2019" name="Int. J. Syst. Evol. Microbiol.">
        <title>The Global Catalogue of Microorganisms (GCM) 10K type strain sequencing project: providing services to taxonomists for standard genome sequencing and annotation.</title>
        <authorList>
            <consortium name="The Broad Institute Genomics Platform"/>
            <consortium name="The Broad Institute Genome Sequencing Center for Infectious Disease"/>
            <person name="Wu L."/>
            <person name="Ma J."/>
        </authorList>
    </citation>
    <scope>NUCLEOTIDE SEQUENCE [LARGE SCALE GENOMIC DNA]</scope>
    <source>
        <strain evidence="8">CECT 7698</strain>
    </source>
</reference>
<comment type="caution">
    <text evidence="7">The sequence shown here is derived from an EMBL/GenBank/DDBJ whole genome shotgun (WGS) entry which is preliminary data.</text>
</comment>